<dbReference type="Proteomes" id="UP000249497">
    <property type="component" value="Unassembled WGS sequence"/>
</dbReference>
<dbReference type="GeneID" id="37172303"/>
<reference evidence="2 3" key="1">
    <citation type="submission" date="2018-02" db="EMBL/GenBank/DDBJ databases">
        <title>The genomes of Aspergillus section Nigri reveals drivers in fungal speciation.</title>
        <authorList>
            <consortium name="DOE Joint Genome Institute"/>
            <person name="Vesth T.C."/>
            <person name="Nybo J."/>
            <person name="Theobald S."/>
            <person name="Brandl J."/>
            <person name="Frisvad J.C."/>
            <person name="Nielsen K.F."/>
            <person name="Lyhne E.K."/>
            <person name="Kogle M.E."/>
            <person name="Kuo A."/>
            <person name="Riley R."/>
            <person name="Clum A."/>
            <person name="Nolan M."/>
            <person name="Lipzen A."/>
            <person name="Salamov A."/>
            <person name="Henrissat B."/>
            <person name="Wiebenga A."/>
            <person name="De vries R.P."/>
            <person name="Grigoriev I.V."/>
            <person name="Mortensen U.H."/>
            <person name="Andersen M.R."/>
            <person name="Baker S.E."/>
        </authorList>
    </citation>
    <scope>NUCLEOTIDE SEQUENCE [LARGE SCALE GENOMIC DNA]</scope>
    <source>
        <strain evidence="2 3">CBS 114.51</strain>
    </source>
</reference>
<evidence type="ECO:0000313" key="2">
    <source>
        <dbReference type="EMBL" id="RAH87450.1"/>
    </source>
</evidence>
<protein>
    <submittedName>
        <fullName evidence="2">Uncharacterized protein</fullName>
    </submittedName>
</protein>
<evidence type="ECO:0000313" key="3">
    <source>
        <dbReference type="Proteomes" id="UP000249497"/>
    </source>
</evidence>
<organism evidence="2 3">
    <name type="scientific">Aspergillus japonicus CBS 114.51</name>
    <dbReference type="NCBI Taxonomy" id="1448312"/>
    <lineage>
        <taxon>Eukaryota</taxon>
        <taxon>Fungi</taxon>
        <taxon>Dikarya</taxon>
        <taxon>Ascomycota</taxon>
        <taxon>Pezizomycotina</taxon>
        <taxon>Eurotiomycetes</taxon>
        <taxon>Eurotiomycetidae</taxon>
        <taxon>Eurotiales</taxon>
        <taxon>Aspergillaceae</taxon>
        <taxon>Aspergillus</taxon>
        <taxon>Aspergillus subgen. Circumdati</taxon>
    </lineage>
</organism>
<accession>A0A8T8XHD8</accession>
<gene>
    <name evidence="2" type="ORF">BO86DRAFT_3275</name>
</gene>
<name>A0A8T8XHD8_ASPJA</name>
<dbReference type="RefSeq" id="XP_025533344.1">
    <property type="nucleotide sequence ID" value="XM_025668611.1"/>
</dbReference>
<proteinExistence type="predicted"/>
<keyword evidence="3" id="KW-1185">Reference proteome</keyword>
<sequence>MDFAKVDRRRNADWSKSSGCNHGAGREKRVRGATANENRCTPVELPDNVFTVGPPINKPALVLGGSWGVLGGLGGGLCLGKRKWAALATLQEPLVERSVHRKTLKTLKTLKTHSKILVLKQPNEPNPWVTVAAFAAFRRRAQPPLTPAPLLSLPFPSSPTPGSCESAYIKAQPPTFLTLLEF</sequence>
<dbReference type="AlphaFoldDB" id="A0A8T8XHD8"/>
<feature type="region of interest" description="Disordered" evidence="1">
    <location>
        <begin position="1"/>
        <end position="32"/>
    </location>
</feature>
<dbReference type="EMBL" id="KZ824770">
    <property type="protein sequence ID" value="RAH87450.1"/>
    <property type="molecule type" value="Genomic_DNA"/>
</dbReference>
<evidence type="ECO:0000256" key="1">
    <source>
        <dbReference type="SAM" id="MobiDB-lite"/>
    </source>
</evidence>
<feature type="compositionally biased region" description="Basic and acidic residues" evidence="1">
    <location>
        <begin position="1"/>
        <end position="13"/>
    </location>
</feature>